<protein>
    <recommendedName>
        <fullName evidence="4">DUF304 domain-containing protein</fullName>
    </recommendedName>
</protein>
<keyword evidence="1" id="KW-0472">Membrane</keyword>
<dbReference type="AlphaFoldDB" id="A0A1Y5RL38"/>
<gene>
    <name evidence="2" type="ORF">OCH7691_00471</name>
</gene>
<keyword evidence="1" id="KW-1133">Transmembrane helix</keyword>
<dbReference type="Proteomes" id="UP000193200">
    <property type="component" value="Unassembled WGS sequence"/>
</dbReference>
<feature type="transmembrane region" description="Helical" evidence="1">
    <location>
        <begin position="45"/>
        <end position="62"/>
    </location>
</feature>
<reference evidence="2 3" key="1">
    <citation type="submission" date="2017-03" db="EMBL/GenBank/DDBJ databases">
        <authorList>
            <person name="Afonso C.L."/>
            <person name="Miller P.J."/>
            <person name="Scott M.A."/>
            <person name="Spackman E."/>
            <person name="Goraichik I."/>
            <person name="Dimitrov K.M."/>
            <person name="Suarez D.L."/>
            <person name="Swayne D.E."/>
        </authorList>
    </citation>
    <scope>NUCLEOTIDE SEQUENCE [LARGE SCALE GENOMIC DNA]</scope>
    <source>
        <strain evidence="2 3">CECT 7691</strain>
    </source>
</reference>
<evidence type="ECO:0000313" key="3">
    <source>
        <dbReference type="Proteomes" id="UP000193200"/>
    </source>
</evidence>
<keyword evidence="3" id="KW-1185">Reference proteome</keyword>
<evidence type="ECO:0000313" key="2">
    <source>
        <dbReference type="EMBL" id="SLN20036.1"/>
    </source>
</evidence>
<dbReference type="RefSeq" id="WP_139839488.1">
    <property type="nucleotide sequence ID" value="NZ_FWFR01000001.1"/>
</dbReference>
<dbReference type="InParanoid" id="A0A1Y5RL38"/>
<dbReference type="EMBL" id="FWFR01000001">
    <property type="protein sequence ID" value="SLN20036.1"/>
    <property type="molecule type" value="Genomic_DNA"/>
</dbReference>
<organism evidence="2 3">
    <name type="scientific">Oceanibacterium hippocampi</name>
    <dbReference type="NCBI Taxonomy" id="745714"/>
    <lineage>
        <taxon>Bacteria</taxon>
        <taxon>Pseudomonadati</taxon>
        <taxon>Pseudomonadota</taxon>
        <taxon>Alphaproteobacteria</taxon>
        <taxon>Sneathiellales</taxon>
        <taxon>Sneathiellaceae</taxon>
        <taxon>Oceanibacterium</taxon>
    </lineage>
</organism>
<evidence type="ECO:0008006" key="4">
    <source>
        <dbReference type="Google" id="ProtNLM"/>
    </source>
</evidence>
<proteinExistence type="predicted"/>
<sequence>MQPETATGTSVYRYGRKALLRDYRNAGFGLFATGAPLLLANPSSVMVYVLGALAALFAGYGVRVIHRQVSEIVIDDSAIRVRGLLGGQLDWEELDDIRLRYYSTRRDRSHGWMELVLHGQGRRIRVESSIDDFDRLVVRATREALSRDVIPDASTMMNFKALDLDLGLDIEVTETRRRSRSASKETE</sequence>
<name>A0A1Y5RL38_9PROT</name>
<keyword evidence="1" id="KW-0812">Transmembrane</keyword>
<dbReference type="OrthoDB" id="7365284at2"/>
<evidence type="ECO:0000256" key="1">
    <source>
        <dbReference type="SAM" id="Phobius"/>
    </source>
</evidence>
<feature type="transmembrane region" description="Helical" evidence="1">
    <location>
        <begin position="23"/>
        <end position="39"/>
    </location>
</feature>
<accession>A0A1Y5RL38</accession>